<dbReference type="EMBL" id="JBEPNW010000002">
    <property type="protein sequence ID" value="MET3862836.1"/>
    <property type="molecule type" value="Genomic_DNA"/>
</dbReference>
<name>A0ABV2N8S6_9HYPH</name>
<keyword evidence="3" id="KW-1185">Reference proteome</keyword>
<dbReference type="GeneID" id="25390450"/>
<evidence type="ECO:0008006" key="4">
    <source>
        <dbReference type="Google" id="ProtNLM"/>
    </source>
</evidence>
<proteinExistence type="predicted"/>
<dbReference type="Proteomes" id="UP001549119">
    <property type="component" value="Unassembled WGS sequence"/>
</dbReference>
<evidence type="ECO:0000313" key="2">
    <source>
        <dbReference type="EMBL" id="MET3862836.1"/>
    </source>
</evidence>
<protein>
    <recommendedName>
        <fullName evidence="4">Anti-sigma factor NepR domain-containing protein</fullName>
    </recommendedName>
</protein>
<gene>
    <name evidence="2" type="ORF">ABIC20_000145</name>
</gene>
<accession>A0ABV2N8S6</accession>
<feature type="compositionally biased region" description="Basic and acidic residues" evidence="1">
    <location>
        <begin position="1"/>
        <end position="16"/>
    </location>
</feature>
<evidence type="ECO:0000256" key="1">
    <source>
        <dbReference type="SAM" id="MobiDB-lite"/>
    </source>
</evidence>
<reference evidence="2 3" key="1">
    <citation type="submission" date="2024-06" db="EMBL/GenBank/DDBJ databases">
        <title>Genomics of switchgrass bacterial isolates.</title>
        <authorList>
            <person name="Shade A."/>
        </authorList>
    </citation>
    <scope>NUCLEOTIDE SEQUENCE [LARGE SCALE GENOMIC DNA]</scope>
    <source>
        <strain evidence="2 3">PvP084</strain>
    </source>
</reference>
<organism evidence="2 3">
    <name type="scientific">Methylobacterium radiotolerans</name>
    <dbReference type="NCBI Taxonomy" id="31998"/>
    <lineage>
        <taxon>Bacteria</taxon>
        <taxon>Pseudomonadati</taxon>
        <taxon>Pseudomonadota</taxon>
        <taxon>Alphaproteobacteria</taxon>
        <taxon>Hyphomicrobiales</taxon>
        <taxon>Methylobacteriaceae</taxon>
        <taxon>Methylobacterium</taxon>
    </lineage>
</organism>
<sequence length="88" mass="9606">MPHPEHRAEHRPDHRRAAPGPTERYAAGAAPSALRVVPVAGGPILDAQTRVRLGHQMRAMYDPVIDEALDPRLAELLQQLDADRSGST</sequence>
<evidence type="ECO:0000313" key="3">
    <source>
        <dbReference type="Proteomes" id="UP001549119"/>
    </source>
</evidence>
<comment type="caution">
    <text evidence="2">The sequence shown here is derived from an EMBL/GenBank/DDBJ whole genome shotgun (WGS) entry which is preliminary data.</text>
</comment>
<feature type="region of interest" description="Disordered" evidence="1">
    <location>
        <begin position="1"/>
        <end position="24"/>
    </location>
</feature>
<dbReference type="RefSeq" id="WP_024830586.1">
    <property type="nucleotide sequence ID" value="NZ_BJXP01000049.1"/>
</dbReference>